<comment type="similarity">
    <text evidence="8">Belongs to the phosphoglycerate kinase family.</text>
</comment>
<dbReference type="GO" id="GO:0043531">
    <property type="term" value="F:ADP binding"/>
    <property type="evidence" value="ECO:0007669"/>
    <property type="project" value="TreeGrafter"/>
</dbReference>
<evidence type="ECO:0000256" key="2">
    <source>
        <dbReference type="ARBA" id="ARBA00013061"/>
    </source>
</evidence>
<keyword evidence="3 8" id="KW-0808">Transferase</keyword>
<dbReference type="PANTHER" id="PTHR11406:SF23">
    <property type="entry name" value="PHOSPHOGLYCERATE KINASE 1, CHLOROPLASTIC-RELATED"/>
    <property type="match status" value="1"/>
</dbReference>
<feature type="binding site" evidence="7">
    <location>
        <begin position="331"/>
        <end position="334"/>
    </location>
    <ligand>
        <name>ATP</name>
        <dbReference type="ChEBI" id="CHEBI:30616"/>
    </ligand>
</feature>
<dbReference type="EMBL" id="MFHQ01000017">
    <property type="protein sequence ID" value="OGF74495.1"/>
    <property type="molecule type" value="Genomic_DNA"/>
</dbReference>
<evidence type="ECO:0000256" key="6">
    <source>
        <dbReference type="ARBA" id="ARBA00022840"/>
    </source>
</evidence>
<dbReference type="SUPFAM" id="SSF53748">
    <property type="entry name" value="Phosphoglycerate kinase"/>
    <property type="match status" value="1"/>
</dbReference>
<keyword evidence="4" id="KW-0547">Nucleotide-binding</keyword>
<dbReference type="GO" id="GO:0005829">
    <property type="term" value="C:cytosol"/>
    <property type="evidence" value="ECO:0007669"/>
    <property type="project" value="TreeGrafter"/>
</dbReference>
<comment type="caution">
    <text evidence="9">The sequence shown here is derived from an EMBL/GenBank/DDBJ whole genome shotgun (WGS) entry which is preliminary data.</text>
</comment>
<dbReference type="EC" id="2.7.2.3" evidence="2 8"/>
<organism evidence="9 10">
    <name type="scientific">Candidatus Giovannonibacteria bacterium RIFCSPHIGHO2_02_FULL_46_20</name>
    <dbReference type="NCBI Taxonomy" id="1798338"/>
    <lineage>
        <taxon>Bacteria</taxon>
        <taxon>Candidatus Giovannoniibacteriota</taxon>
    </lineage>
</organism>
<dbReference type="Gene3D" id="3.40.50.1260">
    <property type="entry name" value="Phosphoglycerate kinase, N-terminal domain"/>
    <property type="match status" value="2"/>
</dbReference>
<dbReference type="PRINTS" id="PR00477">
    <property type="entry name" value="PHGLYCKINASE"/>
</dbReference>
<evidence type="ECO:0000256" key="4">
    <source>
        <dbReference type="ARBA" id="ARBA00022741"/>
    </source>
</evidence>
<feature type="binding site" evidence="7">
    <location>
        <position position="306"/>
    </location>
    <ligand>
        <name>ATP</name>
        <dbReference type="ChEBI" id="CHEBI:30616"/>
    </ligand>
</feature>
<evidence type="ECO:0000313" key="9">
    <source>
        <dbReference type="EMBL" id="OGF74495.1"/>
    </source>
</evidence>
<comment type="catalytic activity">
    <reaction evidence="1 8">
        <text>(2R)-3-phosphoglycerate + ATP = (2R)-3-phospho-glyceroyl phosphate + ADP</text>
        <dbReference type="Rhea" id="RHEA:14801"/>
        <dbReference type="ChEBI" id="CHEBI:30616"/>
        <dbReference type="ChEBI" id="CHEBI:57604"/>
        <dbReference type="ChEBI" id="CHEBI:58272"/>
        <dbReference type="ChEBI" id="CHEBI:456216"/>
        <dbReference type="EC" id="2.7.2.3"/>
    </reaction>
</comment>
<dbReference type="STRING" id="1798338.A3J56_00980"/>
<gene>
    <name evidence="9" type="ORF">A3J56_00980</name>
</gene>
<evidence type="ECO:0000256" key="7">
    <source>
        <dbReference type="PIRSR" id="PIRSR000724-2"/>
    </source>
</evidence>
<dbReference type="GO" id="GO:0006094">
    <property type="term" value="P:gluconeogenesis"/>
    <property type="evidence" value="ECO:0007669"/>
    <property type="project" value="TreeGrafter"/>
</dbReference>
<evidence type="ECO:0000256" key="1">
    <source>
        <dbReference type="ARBA" id="ARBA00000642"/>
    </source>
</evidence>
<dbReference type="InterPro" id="IPR001576">
    <property type="entry name" value="Phosphoglycerate_kinase"/>
</dbReference>
<evidence type="ECO:0000313" key="10">
    <source>
        <dbReference type="Proteomes" id="UP000178406"/>
    </source>
</evidence>
<dbReference type="GO" id="GO:0004618">
    <property type="term" value="F:phosphoglycerate kinase activity"/>
    <property type="evidence" value="ECO:0007669"/>
    <property type="project" value="UniProtKB-EC"/>
</dbReference>
<evidence type="ECO:0000256" key="3">
    <source>
        <dbReference type="ARBA" id="ARBA00022679"/>
    </source>
</evidence>
<evidence type="ECO:0000256" key="5">
    <source>
        <dbReference type="ARBA" id="ARBA00022777"/>
    </source>
</evidence>
<dbReference type="Proteomes" id="UP000178406">
    <property type="component" value="Unassembled WGS sequence"/>
</dbReference>
<keyword evidence="5 8" id="KW-0418">Kinase</keyword>
<keyword evidence="6 7" id="KW-0067">ATP-binding</keyword>
<dbReference type="AlphaFoldDB" id="A0A1F5WFU8"/>
<dbReference type="PIRSF" id="PIRSF000724">
    <property type="entry name" value="Pgk"/>
    <property type="match status" value="1"/>
</dbReference>
<dbReference type="GO" id="GO:0006096">
    <property type="term" value="P:glycolytic process"/>
    <property type="evidence" value="ECO:0007669"/>
    <property type="project" value="InterPro"/>
</dbReference>
<dbReference type="InterPro" id="IPR036043">
    <property type="entry name" value="Phosphoglycerate_kinase_sf"/>
</dbReference>
<sequence length="382" mass="42579">MILRHLRGKRVLLRVDFNYPFEHRIAATIPTIQALLARGARVVLISHLDTEGASLIAAEHHISARKAFHLDFAAKALKKRFKDLVYICGRIRRPPRDFFSKHPARLFLLDNLRLDPGEEHNDARYARTLASWGDYYINEAFSVSHRKHASVVGIPRLLPSSFGGVMRREIQQLSRLFHPKHPFLVVVGGKKYSTKEPLVNAFLKNADAIFLGGVLANTFLQQRGFMVGRSEIDRHPIPRSVLWHKKIVLPKDVLVRHRGARKHIAVDEIQSTDTICDIGPHTEDALRRMTKNARTILWNGTLGVCEKGFCDGTRHLAKAVGKSKAHAVAGGGDTVAAIRALKLEKNFNFISTGGGAMLEFLAKCTLPGIAAIEAKKSGSHVF</sequence>
<protein>
    <recommendedName>
        <fullName evidence="2 8">Phosphoglycerate kinase</fullName>
        <ecNumber evidence="2 8">2.7.2.3</ecNumber>
    </recommendedName>
</protein>
<proteinExistence type="inferred from homology"/>
<dbReference type="Pfam" id="PF00162">
    <property type="entry name" value="PGK"/>
    <property type="match status" value="1"/>
</dbReference>
<evidence type="ECO:0000256" key="8">
    <source>
        <dbReference type="RuleBase" id="RU000532"/>
    </source>
</evidence>
<dbReference type="GO" id="GO:0005524">
    <property type="term" value="F:ATP binding"/>
    <property type="evidence" value="ECO:0007669"/>
    <property type="project" value="UniProtKB-KW"/>
</dbReference>
<accession>A0A1F5WFU8</accession>
<name>A0A1F5WFU8_9BACT</name>
<feature type="binding site" evidence="7">
    <location>
        <position position="195"/>
    </location>
    <ligand>
        <name>ATP</name>
        <dbReference type="ChEBI" id="CHEBI:30616"/>
    </ligand>
</feature>
<dbReference type="InterPro" id="IPR015824">
    <property type="entry name" value="Phosphoglycerate_kinase_N"/>
</dbReference>
<dbReference type="PANTHER" id="PTHR11406">
    <property type="entry name" value="PHOSPHOGLYCERATE KINASE"/>
    <property type="match status" value="1"/>
</dbReference>
<reference evidence="9 10" key="1">
    <citation type="journal article" date="2016" name="Nat. Commun.">
        <title>Thousands of microbial genomes shed light on interconnected biogeochemical processes in an aquifer system.</title>
        <authorList>
            <person name="Anantharaman K."/>
            <person name="Brown C.T."/>
            <person name="Hug L.A."/>
            <person name="Sharon I."/>
            <person name="Castelle C.J."/>
            <person name="Probst A.J."/>
            <person name="Thomas B.C."/>
            <person name="Singh A."/>
            <person name="Wilkins M.J."/>
            <person name="Karaoz U."/>
            <person name="Brodie E.L."/>
            <person name="Williams K.H."/>
            <person name="Hubbard S.S."/>
            <person name="Banfield J.F."/>
        </authorList>
    </citation>
    <scope>NUCLEOTIDE SEQUENCE [LARGE SCALE GENOMIC DNA]</scope>
</reference>